<dbReference type="AlphaFoldDB" id="S9P2D7"/>
<accession>S9P2D7</accession>
<dbReference type="EMBL" id="ANAH02000064">
    <property type="protein sequence ID" value="EPX57311.1"/>
    <property type="molecule type" value="Genomic_DNA"/>
</dbReference>
<gene>
    <name evidence="1" type="ORF">D187_007065</name>
</gene>
<protein>
    <submittedName>
        <fullName evidence="1">Uncharacterized protein</fullName>
    </submittedName>
</protein>
<comment type="caution">
    <text evidence="1">The sequence shown here is derived from an EMBL/GenBank/DDBJ whole genome shotgun (WGS) entry which is preliminary data.</text>
</comment>
<sequence length="60" mass="6909">MLRDFLREQFTEPIPIFLADELPVCHKTEGGIFWIAELTNPGWRDGGWLHEEFLSCDGSS</sequence>
<name>S9P2D7_CYSF2</name>
<proteinExistence type="predicted"/>
<organism evidence="1 2">
    <name type="scientific">Cystobacter fuscus (strain ATCC 25194 / DSM 2262 / NBRC 100088 / M29)</name>
    <dbReference type="NCBI Taxonomy" id="1242864"/>
    <lineage>
        <taxon>Bacteria</taxon>
        <taxon>Pseudomonadati</taxon>
        <taxon>Myxococcota</taxon>
        <taxon>Myxococcia</taxon>
        <taxon>Myxococcales</taxon>
        <taxon>Cystobacterineae</taxon>
        <taxon>Archangiaceae</taxon>
        <taxon>Cystobacter</taxon>
    </lineage>
</organism>
<evidence type="ECO:0000313" key="1">
    <source>
        <dbReference type="EMBL" id="EPX57311.1"/>
    </source>
</evidence>
<dbReference type="Proteomes" id="UP000011682">
    <property type="component" value="Unassembled WGS sequence"/>
</dbReference>
<reference evidence="1" key="1">
    <citation type="submission" date="2013-05" db="EMBL/GenBank/DDBJ databases">
        <title>Genome assembly of Cystobacter fuscus DSM 2262.</title>
        <authorList>
            <person name="Sharma G."/>
            <person name="Khatri I."/>
            <person name="Kaur C."/>
            <person name="Mayilraj S."/>
            <person name="Subramanian S."/>
        </authorList>
    </citation>
    <scope>NUCLEOTIDE SEQUENCE [LARGE SCALE GENOMIC DNA]</scope>
    <source>
        <strain evidence="1">DSM 2262</strain>
    </source>
</reference>
<keyword evidence="2" id="KW-1185">Reference proteome</keyword>
<dbReference type="RefSeq" id="WP_020918580.1">
    <property type="nucleotide sequence ID" value="NZ_ANAH02000064.1"/>
</dbReference>
<evidence type="ECO:0000313" key="2">
    <source>
        <dbReference type="Proteomes" id="UP000011682"/>
    </source>
</evidence>